<proteinExistence type="inferred from homology"/>
<dbReference type="OrthoDB" id="9804819at2"/>
<keyword evidence="5 8" id="KW-0067">ATP-binding</keyword>
<evidence type="ECO:0000256" key="2">
    <source>
        <dbReference type="ARBA" id="ARBA00005417"/>
    </source>
</evidence>
<comment type="subcellular location">
    <subcellularLocation>
        <location evidence="1">Cell membrane</location>
        <topology evidence="1">Peripheral membrane protein</topology>
    </subcellularLocation>
</comment>
<protein>
    <submittedName>
        <fullName evidence="8">ABC-2 type transport system ATP-binding protein</fullName>
    </submittedName>
</protein>
<evidence type="ECO:0000256" key="5">
    <source>
        <dbReference type="ARBA" id="ARBA00022840"/>
    </source>
</evidence>
<organism evidence="8 9">
    <name type="scientific">Lentzea waywayandensis</name>
    <dbReference type="NCBI Taxonomy" id="84724"/>
    <lineage>
        <taxon>Bacteria</taxon>
        <taxon>Bacillati</taxon>
        <taxon>Actinomycetota</taxon>
        <taxon>Actinomycetes</taxon>
        <taxon>Pseudonocardiales</taxon>
        <taxon>Pseudonocardiaceae</taxon>
        <taxon>Lentzea</taxon>
    </lineage>
</organism>
<keyword evidence="3" id="KW-0813">Transport</keyword>
<evidence type="ECO:0000256" key="3">
    <source>
        <dbReference type="ARBA" id="ARBA00022448"/>
    </source>
</evidence>
<dbReference type="InterPro" id="IPR017871">
    <property type="entry name" value="ABC_transporter-like_CS"/>
</dbReference>
<sequence length="317" mass="34356">MIEADGIARTYVRRGKKVEAVRDLTLRVDEGEIVGFLGPNGAGKTTTMRILTTLLRPTSGKATIAGRDLIKDPNGVRARIGYVPQGTGLYDDNTALENLVLQGRMHGMTKSKARQRAMDLVEQLQLTGFQGQLAKTLSGGQRRRVDIALALVHRPHLLFLDEPTNGLDPQSRANLWDHIRSLRGQTTVFLSTHYLNEADALADRVFVIDHGSIVTQGSPAQLKATISEGDLIQFGVPQDAVDEAARIAGGLRDASGVEASSNGLITFRSPNGEAATSHLIRHLVDAEITLLSLQLTRPTLDDVFLSVTGRSLRDDSP</sequence>
<dbReference type="Pfam" id="PF00005">
    <property type="entry name" value="ABC_tran"/>
    <property type="match status" value="1"/>
</dbReference>
<evidence type="ECO:0000259" key="7">
    <source>
        <dbReference type="PROSITE" id="PS50893"/>
    </source>
</evidence>
<evidence type="ECO:0000313" key="8">
    <source>
        <dbReference type="EMBL" id="SFR30166.1"/>
    </source>
</evidence>
<dbReference type="PROSITE" id="PS50893">
    <property type="entry name" value="ABC_TRANSPORTER_2"/>
    <property type="match status" value="1"/>
</dbReference>
<dbReference type="Proteomes" id="UP000198583">
    <property type="component" value="Unassembled WGS sequence"/>
</dbReference>
<dbReference type="RefSeq" id="WP_093606523.1">
    <property type="nucleotide sequence ID" value="NZ_FOYL01000030.1"/>
</dbReference>
<name>A0A1I6FJP4_9PSEU</name>
<dbReference type="InterPro" id="IPR003439">
    <property type="entry name" value="ABC_transporter-like_ATP-bd"/>
</dbReference>
<keyword evidence="6" id="KW-0046">Antibiotic resistance</keyword>
<dbReference type="PANTHER" id="PTHR42711">
    <property type="entry name" value="ABC TRANSPORTER ATP-BINDING PROTEIN"/>
    <property type="match status" value="1"/>
</dbReference>
<dbReference type="Gene3D" id="3.40.50.300">
    <property type="entry name" value="P-loop containing nucleotide triphosphate hydrolases"/>
    <property type="match status" value="1"/>
</dbReference>
<dbReference type="GO" id="GO:0046677">
    <property type="term" value="P:response to antibiotic"/>
    <property type="evidence" value="ECO:0007669"/>
    <property type="project" value="UniProtKB-KW"/>
</dbReference>
<keyword evidence="4" id="KW-0547">Nucleotide-binding</keyword>
<evidence type="ECO:0000313" key="9">
    <source>
        <dbReference type="Proteomes" id="UP000198583"/>
    </source>
</evidence>
<dbReference type="InterPro" id="IPR050763">
    <property type="entry name" value="ABC_transporter_ATP-binding"/>
</dbReference>
<feature type="domain" description="ABC transporter" evidence="7">
    <location>
        <begin position="2"/>
        <end position="235"/>
    </location>
</feature>
<comment type="similarity">
    <text evidence="2">Belongs to the ABC transporter superfamily.</text>
</comment>
<dbReference type="GO" id="GO:0005886">
    <property type="term" value="C:plasma membrane"/>
    <property type="evidence" value="ECO:0007669"/>
    <property type="project" value="UniProtKB-SubCell"/>
</dbReference>
<dbReference type="EMBL" id="FOYL01000030">
    <property type="protein sequence ID" value="SFR30166.1"/>
    <property type="molecule type" value="Genomic_DNA"/>
</dbReference>
<dbReference type="AlphaFoldDB" id="A0A1I6FJP4"/>
<dbReference type="PROSITE" id="PS00211">
    <property type="entry name" value="ABC_TRANSPORTER_1"/>
    <property type="match status" value="1"/>
</dbReference>
<accession>A0A1I6FJP4</accession>
<keyword evidence="9" id="KW-1185">Reference proteome</keyword>
<evidence type="ECO:0000256" key="6">
    <source>
        <dbReference type="ARBA" id="ARBA00023251"/>
    </source>
</evidence>
<dbReference type="InterPro" id="IPR027417">
    <property type="entry name" value="P-loop_NTPase"/>
</dbReference>
<dbReference type="GO" id="GO:0016887">
    <property type="term" value="F:ATP hydrolysis activity"/>
    <property type="evidence" value="ECO:0007669"/>
    <property type="project" value="InterPro"/>
</dbReference>
<evidence type="ECO:0000256" key="1">
    <source>
        <dbReference type="ARBA" id="ARBA00004202"/>
    </source>
</evidence>
<evidence type="ECO:0000256" key="4">
    <source>
        <dbReference type="ARBA" id="ARBA00022741"/>
    </source>
</evidence>
<reference evidence="9" key="1">
    <citation type="submission" date="2016-10" db="EMBL/GenBank/DDBJ databases">
        <authorList>
            <person name="Varghese N."/>
            <person name="Submissions S."/>
        </authorList>
    </citation>
    <scope>NUCLEOTIDE SEQUENCE [LARGE SCALE GENOMIC DNA]</scope>
    <source>
        <strain evidence="9">DSM 44232</strain>
    </source>
</reference>
<dbReference type="GO" id="GO:0005524">
    <property type="term" value="F:ATP binding"/>
    <property type="evidence" value="ECO:0007669"/>
    <property type="project" value="UniProtKB-KW"/>
</dbReference>
<dbReference type="SMART" id="SM00382">
    <property type="entry name" value="AAA"/>
    <property type="match status" value="1"/>
</dbReference>
<dbReference type="STRING" id="84724.SAMN04488564_13015"/>
<dbReference type="InterPro" id="IPR003593">
    <property type="entry name" value="AAA+_ATPase"/>
</dbReference>
<dbReference type="PANTHER" id="PTHR42711:SF5">
    <property type="entry name" value="ABC TRANSPORTER ATP-BINDING PROTEIN NATA"/>
    <property type="match status" value="1"/>
</dbReference>
<dbReference type="SUPFAM" id="SSF52540">
    <property type="entry name" value="P-loop containing nucleoside triphosphate hydrolases"/>
    <property type="match status" value="1"/>
</dbReference>
<gene>
    <name evidence="8" type="ORF">SAMN04488564_13015</name>
</gene>